<name>A0A9W8HLQ7_9FUNG</name>
<keyword evidence="4" id="KW-1185">Reference proteome</keyword>
<accession>A0A9W8HLQ7</accession>
<evidence type="ECO:0000313" key="3">
    <source>
        <dbReference type="EMBL" id="KAJ2785881.1"/>
    </source>
</evidence>
<protein>
    <submittedName>
        <fullName evidence="3">Uncharacterized protein</fullName>
    </submittedName>
</protein>
<gene>
    <name evidence="3" type="ORF">H4R18_000270</name>
</gene>
<organism evidence="3 4">
    <name type="scientific">Coemansia javaensis</name>
    <dbReference type="NCBI Taxonomy" id="2761396"/>
    <lineage>
        <taxon>Eukaryota</taxon>
        <taxon>Fungi</taxon>
        <taxon>Fungi incertae sedis</taxon>
        <taxon>Zoopagomycota</taxon>
        <taxon>Kickxellomycotina</taxon>
        <taxon>Kickxellomycetes</taxon>
        <taxon>Kickxellales</taxon>
        <taxon>Kickxellaceae</taxon>
        <taxon>Coemansia</taxon>
    </lineage>
</organism>
<evidence type="ECO:0000256" key="2">
    <source>
        <dbReference type="SAM" id="SignalP"/>
    </source>
</evidence>
<dbReference type="OrthoDB" id="5571955at2759"/>
<feature type="signal peptide" evidence="2">
    <location>
        <begin position="1"/>
        <end position="17"/>
    </location>
</feature>
<feature type="region of interest" description="Disordered" evidence="1">
    <location>
        <begin position="94"/>
        <end position="230"/>
    </location>
</feature>
<feature type="compositionally biased region" description="Low complexity" evidence="1">
    <location>
        <begin position="149"/>
        <end position="160"/>
    </location>
</feature>
<feature type="compositionally biased region" description="Low complexity" evidence="1">
    <location>
        <begin position="96"/>
        <end position="108"/>
    </location>
</feature>
<dbReference type="Proteomes" id="UP001140217">
    <property type="component" value="Unassembled WGS sequence"/>
</dbReference>
<evidence type="ECO:0000313" key="4">
    <source>
        <dbReference type="Proteomes" id="UP001140217"/>
    </source>
</evidence>
<dbReference type="EMBL" id="JANBUL010000006">
    <property type="protein sequence ID" value="KAJ2785881.1"/>
    <property type="molecule type" value="Genomic_DNA"/>
</dbReference>
<reference evidence="3" key="1">
    <citation type="submission" date="2022-07" db="EMBL/GenBank/DDBJ databases">
        <title>Phylogenomic reconstructions and comparative analyses of Kickxellomycotina fungi.</title>
        <authorList>
            <person name="Reynolds N.K."/>
            <person name="Stajich J.E."/>
            <person name="Barry K."/>
            <person name="Grigoriev I.V."/>
            <person name="Crous P."/>
            <person name="Smith M.E."/>
        </authorList>
    </citation>
    <scope>NUCLEOTIDE SEQUENCE</scope>
    <source>
        <strain evidence="3">NBRC 105414</strain>
    </source>
</reference>
<dbReference type="AlphaFoldDB" id="A0A9W8HLQ7"/>
<comment type="caution">
    <text evidence="3">The sequence shown here is derived from an EMBL/GenBank/DDBJ whole genome shotgun (WGS) entry which is preliminary data.</text>
</comment>
<keyword evidence="2" id="KW-0732">Signal</keyword>
<proteinExistence type="predicted"/>
<sequence length="254" mass="26040">MRGFVVVAALLLGGALGDSDYDNFMSSLSYNWQNEFADLRYQLDDMQRNDPDQYSQLAASMGLKPGTKISIPSEYSPEWASRFVAAAHLYTPPAPSAADTDAPTATGTDDSDDDHSGASSTLGTVHRPTTSSTKSGSKDQSDGSDDGDNMSTDDSGSGDSADGEDSESDSSPATSKSKSKSKSSTKSTASSDDGDADSDGGSTQFGNPIVGDVNNNTPIRPTGQGYSAAPAVRRPAAGTAGALLLMLLLGLAAA</sequence>
<feature type="chain" id="PRO_5040776694" evidence="2">
    <location>
        <begin position="18"/>
        <end position="254"/>
    </location>
</feature>
<evidence type="ECO:0000256" key="1">
    <source>
        <dbReference type="SAM" id="MobiDB-lite"/>
    </source>
</evidence>